<comment type="similarity">
    <text evidence="2">Belongs to the RIX1/PELP1 family.</text>
</comment>
<comment type="caution">
    <text evidence="6">The sequence shown here is derived from an EMBL/GenBank/DDBJ whole genome shotgun (WGS) entry which is preliminary data.</text>
</comment>
<keyword evidence="3" id="KW-0539">Nucleus</keyword>
<evidence type="ECO:0000256" key="4">
    <source>
        <dbReference type="SAM" id="SignalP"/>
    </source>
</evidence>
<dbReference type="EMBL" id="JADBGQ010000010">
    <property type="protein sequence ID" value="KAG5375985.1"/>
    <property type="molecule type" value="Genomic_DNA"/>
</dbReference>
<sequence length="162" mass="18225">MASVTLLCLLPINVILTNPQNCDSESPSSSVDRKKLQAKPLNSAVDDWVGRLLALVSSDMPDKCWVGVDLMGVTCQECSSDRFFSLYFVWFNSLLSHIKNPESSRIVRVVSCTSISDFFTRLSRFTNTKKDAVSHASKVIFPSLNYWRKNLQRHYGKALSIS</sequence>
<proteinExistence type="inferred from homology"/>
<dbReference type="PANTHER" id="PTHR34105:SF1">
    <property type="entry name" value="PROLINE-, GLUTAMIC ACID- AND LEUCINE-RICH PROTEIN 1"/>
    <property type="match status" value="1"/>
</dbReference>
<organism evidence="6 7">
    <name type="scientific">Brassica rapa subsp. trilocularis</name>
    <dbReference type="NCBI Taxonomy" id="1813537"/>
    <lineage>
        <taxon>Eukaryota</taxon>
        <taxon>Viridiplantae</taxon>
        <taxon>Streptophyta</taxon>
        <taxon>Embryophyta</taxon>
        <taxon>Tracheophyta</taxon>
        <taxon>Spermatophyta</taxon>
        <taxon>Magnoliopsida</taxon>
        <taxon>eudicotyledons</taxon>
        <taxon>Gunneridae</taxon>
        <taxon>Pentapetalae</taxon>
        <taxon>rosids</taxon>
        <taxon>malvids</taxon>
        <taxon>Brassicales</taxon>
        <taxon>Brassicaceae</taxon>
        <taxon>Brassiceae</taxon>
        <taxon>Brassica</taxon>
    </lineage>
</organism>
<dbReference type="PANTHER" id="PTHR34105">
    <property type="entry name" value="PROLINE-, GLUTAMIC ACID- AND LEUCINE-RICH PROTEIN 1"/>
    <property type="match status" value="1"/>
</dbReference>
<comment type="subcellular location">
    <subcellularLocation>
        <location evidence="1">Nucleus</location>
    </subcellularLocation>
</comment>
<gene>
    <name evidence="6" type="primary">A10g505060.1_BraROA</name>
    <name evidence="6" type="ORF">IGI04_040581</name>
</gene>
<evidence type="ECO:0000256" key="2">
    <source>
        <dbReference type="ARBA" id="ARBA00010511"/>
    </source>
</evidence>
<dbReference type="Proteomes" id="UP000823674">
    <property type="component" value="Chromosome A10"/>
</dbReference>
<protein>
    <recommendedName>
        <fullName evidence="5">Pre-rRNA-processing protein RIX1 N-terminal domain-containing protein</fullName>
    </recommendedName>
</protein>
<evidence type="ECO:0000256" key="3">
    <source>
        <dbReference type="ARBA" id="ARBA00023242"/>
    </source>
</evidence>
<accession>A0ABQ7KR67</accession>
<feature type="chain" id="PRO_5047521320" description="Pre-rRNA-processing protein RIX1 N-terminal domain-containing protein" evidence="4">
    <location>
        <begin position="25"/>
        <end position="162"/>
    </location>
</feature>
<evidence type="ECO:0000313" key="7">
    <source>
        <dbReference type="Proteomes" id="UP000823674"/>
    </source>
</evidence>
<feature type="domain" description="Pre-rRNA-processing protein RIX1 N-terminal" evidence="5">
    <location>
        <begin position="31"/>
        <end position="148"/>
    </location>
</feature>
<dbReference type="InterPro" id="IPR012583">
    <property type="entry name" value="RIX1_N"/>
</dbReference>
<keyword evidence="7" id="KW-1185">Reference proteome</keyword>
<keyword evidence="4" id="KW-0732">Signal</keyword>
<evidence type="ECO:0000313" key="6">
    <source>
        <dbReference type="EMBL" id="KAG5375985.1"/>
    </source>
</evidence>
<feature type="signal peptide" evidence="4">
    <location>
        <begin position="1"/>
        <end position="24"/>
    </location>
</feature>
<evidence type="ECO:0000256" key="1">
    <source>
        <dbReference type="ARBA" id="ARBA00004123"/>
    </source>
</evidence>
<reference evidence="6 7" key="1">
    <citation type="submission" date="2021-03" db="EMBL/GenBank/DDBJ databases">
        <authorList>
            <person name="King G.J."/>
            <person name="Bancroft I."/>
            <person name="Baten A."/>
            <person name="Bloomfield J."/>
            <person name="Borpatragohain P."/>
            <person name="He Z."/>
            <person name="Irish N."/>
            <person name="Irwin J."/>
            <person name="Liu K."/>
            <person name="Mauleon R.P."/>
            <person name="Moore J."/>
            <person name="Morris R."/>
            <person name="Ostergaard L."/>
            <person name="Wang B."/>
            <person name="Wells R."/>
        </authorList>
    </citation>
    <scope>NUCLEOTIDE SEQUENCE [LARGE SCALE GENOMIC DNA]</scope>
    <source>
        <strain evidence="6">R-o-18</strain>
        <tissue evidence="6">Leaf</tissue>
    </source>
</reference>
<evidence type="ECO:0000259" key="5">
    <source>
        <dbReference type="Pfam" id="PF08167"/>
    </source>
</evidence>
<dbReference type="Pfam" id="PF08167">
    <property type="entry name" value="RIX1"/>
    <property type="match status" value="1"/>
</dbReference>
<name>A0ABQ7KR67_BRACM</name>